<reference evidence="2" key="1">
    <citation type="journal article" date="2022" name="J Environ Chem Eng">
        <title>Biodegradation of petroleum oil using a constructed nonpathogenic and heavy metal-tolerant bacterial consortium isolated from marine sponges.</title>
        <authorList>
            <person name="Dechsakulwatana C."/>
            <person name="Rungsihiranrut A."/>
            <person name="Muangchinda C."/>
            <person name="Ningthoujam R."/>
            <person name="Klankeo P."/>
            <person name="Pinyakong O."/>
        </authorList>
    </citation>
    <scope>NUCLEOTIDE SEQUENCE</scope>
    <source>
        <strain evidence="2">TL01-2</strain>
    </source>
</reference>
<reference evidence="2" key="2">
    <citation type="submission" date="2022-12" db="EMBL/GenBank/DDBJ databases">
        <authorList>
            <person name="Dechsakulwatana C."/>
            <person name="Rungsihiranrut A."/>
            <person name="Muangchinda C."/>
            <person name="Ningthoujam R."/>
            <person name="Klankeo P."/>
            <person name="Pinyakong O."/>
        </authorList>
    </citation>
    <scope>NUCLEOTIDE SEQUENCE</scope>
    <source>
        <strain evidence="2">TL01-2</strain>
    </source>
</reference>
<comment type="caution">
    <text evidence="2">The sequence shown here is derived from an EMBL/GenBank/DDBJ whole genome shotgun (WGS) entry which is preliminary data.</text>
</comment>
<dbReference type="EMBL" id="JAPTGD010000002">
    <property type="protein sequence ID" value="MDU9693989.1"/>
    <property type="molecule type" value="Genomic_DNA"/>
</dbReference>
<keyword evidence="1" id="KW-1133">Transmembrane helix</keyword>
<dbReference type="AlphaFoldDB" id="A0AAX6NDU3"/>
<evidence type="ECO:0000313" key="3">
    <source>
        <dbReference type="Proteomes" id="UP001269400"/>
    </source>
</evidence>
<proteinExistence type="predicted"/>
<feature type="transmembrane region" description="Helical" evidence="1">
    <location>
        <begin position="29"/>
        <end position="49"/>
    </location>
</feature>
<dbReference type="Proteomes" id="UP001269400">
    <property type="component" value="Unassembled WGS sequence"/>
</dbReference>
<accession>A0AAX6NDU3</accession>
<protein>
    <submittedName>
        <fullName evidence="2">Uncharacterized protein</fullName>
    </submittedName>
</protein>
<evidence type="ECO:0000313" key="2">
    <source>
        <dbReference type="EMBL" id="MDU9693989.1"/>
    </source>
</evidence>
<feature type="transmembrane region" description="Helical" evidence="1">
    <location>
        <begin position="61"/>
        <end position="85"/>
    </location>
</feature>
<keyword evidence="1" id="KW-0472">Membrane</keyword>
<sequence>MNKFGLLSIAMVLVNVIYFFTTRGPNVNLTTTIYILGFLSLLGIIFALISKRWTYGVLGVLTNGLILVFTFFLIIGNGIAGISIVHF</sequence>
<keyword evidence="1" id="KW-0812">Transmembrane</keyword>
<organism evidence="2 3">
    <name type="scientific">Priestia aryabhattai</name>
    <name type="common">Bacillus aryabhattai</name>
    <dbReference type="NCBI Taxonomy" id="412384"/>
    <lineage>
        <taxon>Bacteria</taxon>
        <taxon>Bacillati</taxon>
        <taxon>Bacillota</taxon>
        <taxon>Bacilli</taxon>
        <taxon>Bacillales</taxon>
        <taxon>Bacillaceae</taxon>
        <taxon>Priestia</taxon>
    </lineage>
</organism>
<gene>
    <name evidence="2" type="ORF">O0Q50_22670</name>
</gene>
<name>A0AAX6NDU3_PRIAR</name>
<evidence type="ECO:0000256" key="1">
    <source>
        <dbReference type="SAM" id="Phobius"/>
    </source>
</evidence>
<dbReference type="RefSeq" id="WP_316911206.1">
    <property type="nucleotide sequence ID" value="NZ_JAPTGD010000002.1"/>
</dbReference>